<evidence type="ECO:0000259" key="1">
    <source>
        <dbReference type="Pfam" id="PF14261"/>
    </source>
</evidence>
<dbReference type="PANTHER" id="PTHR35586:SF1">
    <property type="entry name" value="SLL1691 PROTEIN"/>
    <property type="match status" value="1"/>
</dbReference>
<organism evidence="2">
    <name type="scientific">Desulfatirhabdium butyrativorans</name>
    <dbReference type="NCBI Taxonomy" id="340467"/>
    <lineage>
        <taxon>Bacteria</taxon>
        <taxon>Pseudomonadati</taxon>
        <taxon>Thermodesulfobacteriota</taxon>
        <taxon>Desulfobacteria</taxon>
        <taxon>Desulfobacterales</taxon>
        <taxon>Desulfatirhabdiaceae</taxon>
        <taxon>Desulfatirhabdium</taxon>
    </lineage>
</organism>
<dbReference type="EMBL" id="DSUH01000193">
    <property type="protein sequence ID" value="HGU32820.1"/>
    <property type="molecule type" value="Genomic_DNA"/>
</dbReference>
<dbReference type="Pfam" id="PF14261">
    <property type="entry name" value="DUF4351"/>
    <property type="match status" value="1"/>
</dbReference>
<proteinExistence type="predicted"/>
<dbReference type="PANTHER" id="PTHR35586">
    <property type="entry name" value="SLL1691 PROTEIN"/>
    <property type="match status" value="1"/>
</dbReference>
<protein>
    <submittedName>
        <fullName evidence="2">DUF4351 domain-containing protein</fullName>
    </submittedName>
</protein>
<comment type="caution">
    <text evidence="2">The sequence shown here is derived from an EMBL/GenBank/DDBJ whole genome shotgun (WGS) entry which is preliminary data.</text>
</comment>
<dbReference type="InterPro" id="IPR025587">
    <property type="entry name" value="DUF4351"/>
</dbReference>
<feature type="domain" description="DUF4351" evidence="1">
    <location>
        <begin position="258"/>
        <end position="311"/>
    </location>
</feature>
<evidence type="ECO:0000313" key="2">
    <source>
        <dbReference type="EMBL" id="HGU32820.1"/>
    </source>
</evidence>
<gene>
    <name evidence="2" type="ORF">ENS29_08190</name>
</gene>
<accession>A0A7C4MMH1</accession>
<dbReference type="AlphaFoldDB" id="A0A7C4MMH1"/>
<sequence>MISHDHHFKNLFLDFPEHALQWLQPEAMIQYGKLEKITFIRQEPGKHHFSDRGLVLDMPILFSFQKGSLLLWIVEFQEERKSFSIYRLLRYSTDMMEQFPNAVVIPTVLFTSRRRWHKDVARHLESRFGNRLYLHFEYQLVRIIDYRARDHYDTDNPLLRILLPKMDYAKQERIEVICRAYKGLFDLVDRRLFDKYVDFIDVYAEVTKEEQSVIYHELSDREETAMLAQYIRNKGYEEGMQQGIQQGVQQGLEQGLREGARQEKISTLKRLLQRKFGPLPPWVDERIDHASKDRLDNWTERLLDATSISDLLSD</sequence>
<reference evidence="2" key="1">
    <citation type="journal article" date="2020" name="mSystems">
        <title>Genome- and Community-Level Interaction Insights into Carbon Utilization and Element Cycling Functions of Hydrothermarchaeota in Hydrothermal Sediment.</title>
        <authorList>
            <person name="Zhou Z."/>
            <person name="Liu Y."/>
            <person name="Xu W."/>
            <person name="Pan J."/>
            <person name="Luo Z.H."/>
            <person name="Li M."/>
        </authorList>
    </citation>
    <scope>NUCLEOTIDE SEQUENCE [LARGE SCALE GENOMIC DNA]</scope>
    <source>
        <strain evidence="2">SpSt-477</strain>
    </source>
</reference>
<name>A0A7C4MMH1_9BACT</name>